<dbReference type="EMBL" id="JAGQDD010000027">
    <property type="protein sequence ID" value="MBQ0933366.1"/>
    <property type="molecule type" value="Genomic_DNA"/>
</dbReference>
<dbReference type="Pfam" id="PF05359">
    <property type="entry name" value="DUF748"/>
    <property type="match status" value="2"/>
</dbReference>
<feature type="region of interest" description="Disordered" evidence="1">
    <location>
        <begin position="355"/>
        <end position="379"/>
    </location>
</feature>
<evidence type="ECO:0000313" key="4">
    <source>
        <dbReference type="Proteomes" id="UP000676246"/>
    </source>
</evidence>
<dbReference type="InterPro" id="IPR008023">
    <property type="entry name" value="DUF748"/>
</dbReference>
<dbReference type="GO" id="GO:0090313">
    <property type="term" value="P:regulation of protein targeting to membrane"/>
    <property type="evidence" value="ECO:0007669"/>
    <property type="project" value="TreeGrafter"/>
</dbReference>
<protein>
    <submittedName>
        <fullName evidence="3">DUF748 domain-containing protein</fullName>
    </submittedName>
</protein>
<dbReference type="AlphaFoldDB" id="A0A940YDZ3"/>
<dbReference type="GO" id="GO:0005886">
    <property type="term" value="C:plasma membrane"/>
    <property type="evidence" value="ECO:0007669"/>
    <property type="project" value="TreeGrafter"/>
</dbReference>
<dbReference type="Proteomes" id="UP000676246">
    <property type="component" value="Unassembled WGS sequence"/>
</dbReference>
<comment type="caution">
    <text evidence="3">The sequence shown here is derived from an EMBL/GenBank/DDBJ whole genome shotgun (WGS) entry which is preliminary data.</text>
</comment>
<dbReference type="RefSeq" id="WP_210857032.1">
    <property type="nucleotide sequence ID" value="NZ_JAGQDD010000027.1"/>
</dbReference>
<keyword evidence="2" id="KW-1133">Transmembrane helix</keyword>
<proteinExistence type="predicted"/>
<reference evidence="3 4" key="1">
    <citation type="submission" date="2021-04" db="EMBL/GenBank/DDBJ databases">
        <title>The genome sequence of Ideonella sp. 3Y2.</title>
        <authorList>
            <person name="Liu Y."/>
        </authorList>
    </citation>
    <scope>NUCLEOTIDE SEQUENCE [LARGE SCALE GENOMIC DNA]</scope>
    <source>
        <strain evidence="3 4">3Y2</strain>
    </source>
</reference>
<keyword evidence="2" id="KW-0812">Transmembrane</keyword>
<dbReference type="PANTHER" id="PTHR30441:SF8">
    <property type="entry name" value="DUF748 DOMAIN-CONTAINING PROTEIN"/>
    <property type="match status" value="1"/>
</dbReference>
<accession>A0A940YDZ3</accession>
<sequence length="1231" mass="130656">MSPNPPPTPAHHPQRWQQPAVRRLARIAAAVTILWLVLVALALVLPGLLRGMVEREASQALGRAVRIERLAFNPLTLNAQVEGLTVAGQSADTPPLLQVDRVSANLSLASLWQRAPVLDALQIERPRLTLARLDANRYSIDDLLARFAQPSEPGAAPLRLALYNLRVTDGDIALDDRPAKRVHRLTAIELGLPVVSNLDEHDVAILVEPRLRLRLNGTEVDTGAQARPFAKERAGELRLDLNGLDLADWQAYWPTAVPVHLQAGRLHSALRLRFSAPVGAAPTVSLQGQLGISDAQLVSARGEPLLAWQQLNLSLADVKPLQRQVHLARLVWSGARWQLRREASGRLAGWMTAPTPGRVAGSPAAPPSSPASTPASPASAAWTVQLDDLQLTDHALSWQDATTQPAAQLALQDIGLSVQHLRWPVGDATVQAEATMGLPAAVAPAASAAGQLRAQATLSAARSSIRLQASDLGLAPWRPYLAALLQPRLDGRLTVEAQADWTGLPEGLPTALSIQRARLDDLRLTDGTQRPLAWTALELGPVQVDPARRAVRIDRVTWQSPQAVLSRDAAGRLSAQDWLVPQPAAASGESAPWTLALERLQVRGGQLQWQDAATGGDPVALLVDGVALQLGPLRWPAVAGAPMPVSGELRLAAANERPQRGTPRAGQLRWDGRLALAPSLAWQGKIQAQQWPAHLLAPYAADALPVTLARAAIDWQGSVDAQVQPAGLAVSAAGQARVADLRLLGARGKPSAGDELLSWRELSLDGLEWRSAPGQAPRLVLRKVGLSDFYASLVVTEQGHLNLNDLQSASESGAVAPSVAASAPVAASVAAASAAAPAASASAPALQLVLGGVELRNGRVDFADRYIRPNYSAAISELGGTIGAYRWDAEDLATVELAGRVAGTGQLDIRGKLKPTAHPLVLDIRARATDLELTPLSPYAAKYAGYAIERGKLSMDLRYQVQPDGRLEARNQIVLNQLTFGDKVDSPDATRLPVLLAVALLKDRNGVIDLDLPIGGSINDPEFSVGGLVIKLILNLLTKALTAPFALLSGGGGGEDLGQVAFEPGTARLAPAADEALGKVARSLAERPALQLTITGVADPLRERAALQAAALEQRLRSVGRSEDGDAQPWDAARREAALRRLYADTPLPNKPRNLLGLATTPEPAQMEAMLQAAMPADEASARTLATRRAEAARDALRARGLANERLFLAAPRLSGQEGPPPGASLQIDVR</sequence>
<evidence type="ECO:0000313" key="3">
    <source>
        <dbReference type="EMBL" id="MBQ0933366.1"/>
    </source>
</evidence>
<keyword evidence="4" id="KW-1185">Reference proteome</keyword>
<dbReference type="InterPro" id="IPR052894">
    <property type="entry name" value="AsmA-related"/>
</dbReference>
<feature type="transmembrane region" description="Helical" evidence="2">
    <location>
        <begin position="24"/>
        <end position="49"/>
    </location>
</feature>
<keyword evidence="2" id="KW-0472">Membrane</keyword>
<dbReference type="InterPro" id="IPR036737">
    <property type="entry name" value="OmpA-like_sf"/>
</dbReference>
<evidence type="ECO:0000256" key="2">
    <source>
        <dbReference type="SAM" id="Phobius"/>
    </source>
</evidence>
<evidence type="ECO:0000256" key="1">
    <source>
        <dbReference type="SAM" id="MobiDB-lite"/>
    </source>
</evidence>
<organism evidence="3 4">
    <name type="scientific">Ideonella alba</name>
    <dbReference type="NCBI Taxonomy" id="2824118"/>
    <lineage>
        <taxon>Bacteria</taxon>
        <taxon>Pseudomonadati</taxon>
        <taxon>Pseudomonadota</taxon>
        <taxon>Betaproteobacteria</taxon>
        <taxon>Burkholderiales</taxon>
        <taxon>Sphaerotilaceae</taxon>
        <taxon>Ideonella</taxon>
    </lineage>
</organism>
<gene>
    <name evidence="3" type="ORF">KAK03_23070</name>
</gene>
<dbReference type="Gene3D" id="3.30.1330.60">
    <property type="entry name" value="OmpA-like domain"/>
    <property type="match status" value="1"/>
</dbReference>
<name>A0A940YDZ3_9BURK</name>
<dbReference type="PANTHER" id="PTHR30441">
    <property type="entry name" value="DUF748 DOMAIN-CONTAINING PROTEIN"/>
    <property type="match status" value="1"/>
</dbReference>
<feature type="compositionally biased region" description="Low complexity" evidence="1">
    <location>
        <begin position="370"/>
        <end position="379"/>
    </location>
</feature>